<evidence type="ECO:0000313" key="3">
    <source>
        <dbReference type="Proteomes" id="UP000325255"/>
    </source>
</evidence>
<protein>
    <submittedName>
        <fullName evidence="2">Uncharacterized protein</fullName>
    </submittedName>
</protein>
<comment type="caution">
    <text evidence="2">The sequence shown here is derived from an EMBL/GenBank/DDBJ whole genome shotgun (WGS) entry which is preliminary data.</text>
</comment>
<gene>
    <name evidence="2" type="ORF">F1189_19710</name>
</gene>
<dbReference type="EMBL" id="VWPK01000034">
    <property type="protein sequence ID" value="KAA5610337.1"/>
    <property type="molecule type" value="Genomic_DNA"/>
</dbReference>
<reference evidence="2 3" key="1">
    <citation type="submission" date="2019-09" db="EMBL/GenBank/DDBJ databases">
        <title>Genome sequence of Rhodovastum atsumiense, a diverse member of the Acetobacteraceae family of non-sulfur purple photosynthetic bacteria.</title>
        <authorList>
            <person name="Meyer T."/>
            <person name="Kyndt J."/>
        </authorList>
    </citation>
    <scope>NUCLEOTIDE SEQUENCE [LARGE SCALE GENOMIC DNA]</scope>
    <source>
        <strain evidence="2 3">DSM 21279</strain>
    </source>
</reference>
<dbReference type="Proteomes" id="UP000325255">
    <property type="component" value="Unassembled WGS sequence"/>
</dbReference>
<keyword evidence="3" id="KW-1185">Reference proteome</keyword>
<evidence type="ECO:0000256" key="1">
    <source>
        <dbReference type="SAM" id="MobiDB-lite"/>
    </source>
</evidence>
<evidence type="ECO:0000313" key="2">
    <source>
        <dbReference type="EMBL" id="KAA5610337.1"/>
    </source>
</evidence>
<name>A0A5M6IQW4_9PROT</name>
<organism evidence="2 3">
    <name type="scientific">Rhodovastum atsumiense</name>
    <dbReference type="NCBI Taxonomy" id="504468"/>
    <lineage>
        <taxon>Bacteria</taxon>
        <taxon>Pseudomonadati</taxon>
        <taxon>Pseudomonadota</taxon>
        <taxon>Alphaproteobacteria</taxon>
        <taxon>Acetobacterales</taxon>
        <taxon>Acetobacteraceae</taxon>
        <taxon>Rhodovastum</taxon>
    </lineage>
</organism>
<proteinExistence type="predicted"/>
<accession>A0A5M6IQW4</accession>
<feature type="region of interest" description="Disordered" evidence="1">
    <location>
        <begin position="24"/>
        <end position="46"/>
    </location>
</feature>
<sequence length="138" mass="14694">MIPEFSTARPITITAAITMTTGLEKPSNIARGGTTPDRAATDSASNATMSYRIRSDANNTSIAPTMANAIPCCSVIAGKRSCLRQVPRRQHRRHHSPSCGPAFARVLPFRECSIMPESACMDMTNASEPTAALDVLGS</sequence>
<dbReference type="RefSeq" id="WP_150042583.1">
    <property type="nucleotide sequence ID" value="NZ_OW485601.1"/>
</dbReference>
<dbReference type="AlphaFoldDB" id="A0A5M6IQW4"/>